<feature type="transmembrane region" description="Helical" evidence="7">
    <location>
        <begin position="37"/>
        <end position="57"/>
    </location>
</feature>
<evidence type="ECO:0000256" key="3">
    <source>
        <dbReference type="ARBA" id="ARBA00022692"/>
    </source>
</evidence>
<keyword evidence="4 7" id="KW-1133">Transmembrane helix</keyword>
<evidence type="ECO:0000259" key="8">
    <source>
        <dbReference type="Pfam" id="PF04138"/>
    </source>
</evidence>
<evidence type="ECO:0000256" key="5">
    <source>
        <dbReference type="ARBA" id="ARBA00023136"/>
    </source>
</evidence>
<evidence type="ECO:0000256" key="7">
    <source>
        <dbReference type="SAM" id="Phobius"/>
    </source>
</evidence>
<proteinExistence type="inferred from homology"/>
<comment type="caution">
    <text evidence="9">The sequence shown here is derived from an EMBL/GenBank/DDBJ whole genome shotgun (WGS) entry which is preliminary data.</text>
</comment>
<dbReference type="InterPro" id="IPR051401">
    <property type="entry name" value="GtrA_CellWall_Glycosyl"/>
</dbReference>
<dbReference type="RefSeq" id="WP_295689463.1">
    <property type="nucleotide sequence ID" value="NZ_BAABGL010000017.1"/>
</dbReference>
<name>A0ABP8JN26_9MICO</name>
<evidence type="ECO:0000313" key="10">
    <source>
        <dbReference type="Proteomes" id="UP001500642"/>
    </source>
</evidence>
<dbReference type="Proteomes" id="UP001500642">
    <property type="component" value="Unassembled WGS sequence"/>
</dbReference>
<protein>
    <submittedName>
        <fullName evidence="9">GtrA family protein</fullName>
    </submittedName>
</protein>
<feature type="transmembrane region" description="Helical" evidence="7">
    <location>
        <begin position="111"/>
        <end position="129"/>
    </location>
</feature>
<feature type="transmembrane region" description="Helical" evidence="7">
    <location>
        <begin position="78"/>
        <end position="99"/>
    </location>
</feature>
<dbReference type="Pfam" id="PF04138">
    <property type="entry name" value="GtrA_DPMS_TM"/>
    <property type="match status" value="1"/>
</dbReference>
<evidence type="ECO:0000256" key="4">
    <source>
        <dbReference type="ARBA" id="ARBA00022989"/>
    </source>
</evidence>
<dbReference type="PANTHER" id="PTHR38459:SF1">
    <property type="entry name" value="PROPHAGE BACTOPRENOL-LINKED GLUCOSE TRANSLOCASE HOMOLOG"/>
    <property type="match status" value="1"/>
</dbReference>
<feature type="transmembrane region" description="Helical" evidence="7">
    <location>
        <begin position="12"/>
        <end position="31"/>
    </location>
</feature>
<dbReference type="InterPro" id="IPR007267">
    <property type="entry name" value="GtrA_DPMS_TM"/>
</dbReference>
<organism evidence="9 10">
    <name type="scientific">Brevibacterium pityocampae</name>
    <dbReference type="NCBI Taxonomy" id="506594"/>
    <lineage>
        <taxon>Bacteria</taxon>
        <taxon>Bacillati</taxon>
        <taxon>Actinomycetota</taxon>
        <taxon>Actinomycetes</taxon>
        <taxon>Micrococcales</taxon>
        <taxon>Brevibacteriaceae</taxon>
        <taxon>Brevibacterium</taxon>
    </lineage>
</organism>
<sequence>MRLRKEAERVAKFSVVGGIAFVVDFTLFNVLRLEAVGIGPMWAKIISVTVATTVSWIGSRYWTFKDGRNRSAGKEAMWFFLVNAGGLLIAMACLWFSHYVLGLRSALADNISANVIGVGLGNIFRYLMYRSVIYRVGPRRPARRREVLRFEEGTGAAGGAGSPAVDTGTEPDGAH</sequence>
<comment type="similarity">
    <text evidence="2">Belongs to the GtrA family.</text>
</comment>
<evidence type="ECO:0000256" key="2">
    <source>
        <dbReference type="ARBA" id="ARBA00009399"/>
    </source>
</evidence>
<reference evidence="10" key="1">
    <citation type="journal article" date="2019" name="Int. J. Syst. Evol. Microbiol.">
        <title>The Global Catalogue of Microorganisms (GCM) 10K type strain sequencing project: providing services to taxonomists for standard genome sequencing and annotation.</title>
        <authorList>
            <consortium name="The Broad Institute Genomics Platform"/>
            <consortium name="The Broad Institute Genome Sequencing Center for Infectious Disease"/>
            <person name="Wu L."/>
            <person name="Ma J."/>
        </authorList>
    </citation>
    <scope>NUCLEOTIDE SEQUENCE [LARGE SCALE GENOMIC DNA]</scope>
    <source>
        <strain evidence="10">JCM 17808</strain>
    </source>
</reference>
<feature type="region of interest" description="Disordered" evidence="6">
    <location>
        <begin position="154"/>
        <end position="175"/>
    </location>
</feature>
<keyword evidence="5 7" id="KW-0472">Membrane</keyword>
<evidence type="ECO:0000256" key="1">
    <source>
        <dbReference type="ARBA" id="ARBA00004141"/>
    </source>
</evidence>
<feature type="domain" description="GtrA/DPMS transmembrane" evidence="8">
    <location>
        <begin position="12"/>
        <end position="133"/>
    </location>
</feature>
<dbReference type="EMBL" id="BAABGL010000017">
    <property type="protein sequence ID" value="GAA4393282.1"/>
    <property type="molecule type" value="Genomic_DNA"/>
</dbReference>
<dbReference type="PANTHER" id="PTHR38459">
    <property type="entry name" value="PROPHAGE BACTOPRENOL-LINKED GLUCOSE TRANSLOCASE HOMOLOG"/>
    <property type="match status" value="1"/>
</dbReference>
<evidence type="ECO:0000256" key="6">
    <source>
        <dbReference type="SAM" id="MobiDB-lite"/>
    </source>
</evidence>
<gene>
    <name evidence="9" type="ORF">GCM10023167_22160</name>
</gene>
<evidence type="ECO:0000313" key="9">
    <source>
        <dbReference type="EMBL" id="GAA4393282.1"/>
    </source>
</evidence>
<accession>A0ABP8JN26</accession>
<keyword evidence="3 7" id="KW-0812">Transmembrane</keyword>
<keyword evidence="10" id="KW-1185">Reference proteome</keyword>
<comment type="subcellular location">
    <subcellularLocation>
        <location evidence="1">Membrane</location>
        <topology evidence="1">Multi-pass membrane protein</topology>
    </subcellularLocation>
</comment>